<feature type="compositionally biased region" description="Low complexity" evidence="2">
    <location>
        <begin position="119"/>
        <end position="130"/>
    </location>
</feature>
<organism evidence="4 5">
    <name type="scientific">Ustilago trichophora</name>
    <dbReference type="NCBI Taxonomy" id="86804"/>
    <lineage>
        <taxon>Eukaryota</taxon>
        <taxon>Fungi</taxon>
        <taxon>Dikarya</taxon>
        <taxon>Basidiomycota</taxon>
        <taxon>Ustilaginomycotina</taxon>
        <taxon>Ustilaginomycetes</taxon>
        <taxon>Ustilaginales</taxon>
        <taxon>Ustilaginaceae</taxon>
        <taxon>Ustilago</taxon>
    </lineage>
</organism>
<feature type="compositionally biased region" description="Low complexity" evidence="2">
    <location>
        <begin position="248"/>
        <end position="259"/>
    </location>
</feature>
<feature type="region of interest" description="Disordered" evidence="2">
    <location>
        <begin position="175"/>
        <end position="215"/>
    </location>
</feature>
<sequence>MDTGPSAAFDPARFLSNIAYPLPKPHHVVTSQRTHVSPALPPPLKNPEISQIWKADARRDARCLDTWVDDELELLGRLNLNSSNGDDARKQLGYRTPALTPVSLSDNGQERQQQQPCLSSGAALSSSPKSAVSYQSCPNLNIPRPASLAVSAQGHTAQEGPSEWAFRTNWQVDARNLPSPFHPDIGADIRASPSSDSAYGSDTDSSGPSSYGRQASFSPIHQRAGLTAIDTLHMQQLGFYNTRERNESTSSQGQQQTSQNPIRSELCPDKVDTAASPKLLAASSQASMLVSQLHSQRGLQYGKSMSNFIPVGLLLVQTDANHSNDWHAMGSFDGPSPKNRKMELYKTELCRNWEEKGSCEYGSLAGRSHSMDIVPTPSDAGYRPVSTFVHEYGQKLAPSEGRRDAQFQRLTDERVGPHQAAPQSELK</sequence>
<name>A0A5C3E343_9BASI</name>
<evidence type="ECO:0000256" key="1">
    <source>
        <dbReference type="PROSITE-ProRule" id="PRU00723"/>
    </source>
</evidence>
<dbReference type="GO" id="GO:0008270">
    <property type="term" value="F:zinc ion binding"/>
    <property type="evidence" value="ECO:0007669"/>
    <property type="project" value="UniProtKB-KW"/>
</dbReference>
<feature type="compositionally biased region" description="Basic and acidic residues" evidence="2">
    <location>
        <begin position="400"/>
        <end position="416"/>
    </location>
</feature>
<evidence type="ECO:0000256" key="2">
    <source>
        <dbReference type="SAM" id="MobiDB-lite"/>
    </source>
</evidence>
<evidence type="ECO:0000313" key="5">
    <source>
        <dbReference type="Proteomes" id="UP000324022"/>
    </source>
</evidence>
<keyword evidence="1" id="KW-0479">Metal-binding</keyword>
<reference evidence="4 5" key="1">
    <citation type="submission" date="2018-03" db="EMBL/GenBank/DDBJ databases">
        <authorList>
            <person name="Guldener U."/>
        </authorList>
    </citation>
    <scope>NUCLEOTIDE SEQUENCE [LARGE SCALE GENOMIC DNA]</scope>
    <source>
        <strain evidence="4 5">NBRC100155</strain>
    </source>
</reference>
<protein>
    <recommendedName>
        <fullName evidence="3">C3H1-type domain-containing protein</fullName>
    </recommendedName>
</protein>
<evidence type="ECO:0000313" key="4">
    <source>
        <dbReference type="EMBL" id="SPO24828.1"/>
    </source>
</evidence>
<dbReference type="PROSITE" id="PS50103">
    <property type="entry name" value="ZF_C3H1"/>
    <property type="match status" value="1"/>
</dbReference>
<dbReference type="Proteomes" id="UP000324022">
    <property type="component" value="Unassembled WGS sequence"/>
</dbReference>
<feature type="region of interest" description="Disordered" evidence="2">
    <location>
        <begin position="244"/>
        <end position="266"/>
    </location>
</feature>
<dbReference type="InterPro" id="IPR000571">
    <property type="entry name" value="Znf_CCCH"/>
</dbReference>
<keyword evidence="1" id="KW-0863">Zinc-finger</keyword>
<dbReference type="EMBL" id="OOIN01000008">
    <property type="protein sequence ID" value="SPO24828.1"/>
    <property type="molecule type" value="Genomic_DNA"/>
</dbReference>
<evidence type="ECO:0000259" key="3">
    <source>
        <dbReference type="PROSITE" id="PS50103"/>
    </source>
</evidence>
<dbReference type="AlphaFoldDB" id="A0A5C3E343"/>
<accession>A0A5C3E343</accession>
<proteinExistence type="predicted"/>
<feature type="domain" description="C3H1-type" evidence="3">
    <location>
        <begin position="344"/>
        <end position="372"/>
    </location>
</feature>
<keyword evidence="5" id="KW-1185">Reference proteome</keyword>
<dbReference type="OrthoDB" id="410307at2759"/>
<feature type="region of interest" description="Disordered" evidence="2">
    <location>
        <begin position="394"/>
        <end position="427"/>
    </location>
</feature>
<feature type="zinc finger region" description="C3H1-type" evidence="1">
    <location>
        <begin position="344"/>
        <end position="372"/>
    </location>
</feature>
<keyword evidence="1" id="KW-0862">Zinc</keyword>
<feature type="region of interest" description="Disordered" evidence="2">
    <location>
        <begin position="99"/>
        <end position="130"/>
    </location>
</feature>
<feature type="compositionally biased region" description="Polar residues" evidence="2">
    <location>
        <begin position="192"/>
        <end position="215"/>
    </location>
</feature>
<feature type="compositionally biased region" description="Polar residues" evidence="2">
    <location>
        <begin position="102"/>
        <end position="118"/>
    </location>
</feature>
<gene>
    <name evidence="4" type="ORF">UTRI_01820_B</name>
</gene>
<dbReference type="Gene3D" id="4.10.1000.10">
    <property type="entry name" value="Zinc finger, CCCH-type"/>
    <property type="match status" value="1"/>
</dbReference>